<dbReference type="EMBL" id="JACJVO010000022">
    <property type="protein sequence ID" value="MBB6732919.1"/>
    <property type="molecule type" value="Genomic_DNA"/>
</dbReference>
<name>A0A7X0SN39_9BACL</name>
<organism evidence="2 3">
    <name type="scientific">Cohnella zeiphila</name>
    <dbReference type="NCBI Taxonomy" id="2761120"/>
    <lineage>
        <taxon>Bacteria</taxon>
        <taxon>Bacillati</taxon>
        <taxon>Bacillota</taxon>
        <taxon>Bacilli</taxon>
        <taxon>Bacillales</taxon>
        <taxon>Paenibacillaceae</taxon>
        <taxon>Cohnella</taxon>
    </lineage>
</organism>
<keyword evidence="3" id="KW-1185">Reference proteome</keyword>
<evidence type="ECO:0000313" key="2">
    <source>
        <dbReference type="EMBL" id="MBB6732919.1"/>
    </source>
</evidence>
<accession>A0A7X0SN39</accession>
<reference evidence="2 3" key="1">
    <citation type="submission" date="2020-08" db="EMBL/GenBank/DDBJ databases">
        <title>Cohnella phylogeny.</title>
        <authorList>
            <person name="Dunlap C."/>
        </authorList>
    </citation>
    <scope>NUCLEOTIDE SEQUENCE [LARGE SCALE GENOMIC DNA]</scope>
    <source>
        <strain evidence="2 3">CBP 2801</strain>
    </source>
</reference>
<gene>
    <name evidence="2" type="ORF">H7C18_18545</name>
</gene>
<evidence type="ECO:0000313" key="3">
    <source>
        <dbReference type="Proteomes" id="UP000564644"/>
    </source>
</evidence>
<protein>
    <submittedName>
        <fullName evidence="2">Uncharacterized protein</fullName>
    </submittedName>
</protein>
<evidence type="ECO:0000256" key="1">
    <source>
        <dbReference type="SAM" id="MobiDB-lite"/>
    </source>
</evidence>
<sequence length="1373" mass="148346">MFEWFEKLVKDIVWKAIDDFLEALPGELEDKVFEFLSGLTAGETISASPLVKVLAVDGAAETVTLLVRGSLSFGGVTPFTRIEIVVSSARADIHADGSEPPIAIKRWNTVLGDLTVEKKKTYKGNLAFGYDDSGGGSWLGQGSLKLIPLSLGAGIYGGFSDRGVILGLDAEVPKGASIPLGPTGLALRGIGGDFAYNFIARLEKDGMPIPQPTAADYVKWARDKASVDRWQAGPIDQTSVGVGIRTIICTKADEGYAFEMNPVGFSFLLPGGTFIFGGKLTVLRIEGFGAEGYFVFDAASGSLALGVGVNVDMELFKGSGQLDLFFSFSDPAAWSLDLGTESKPVKLEVLQKVPVLHLLFSQKAEAYFRINHHRIAFGAALAIGGTFEIGDILKLVAKLAVSLNAYVGWDPVLVNAQIKVHGEVGIQVWKFEFVLTGDAEAEVFFPNPTLFKFEIKGKLNLPWPIPDVEFGKTFGDDVPTPPKLSSPLTAGTYVIDGAPTNQSTPVEAVHIISDMKWNLDADKPWPDLDLVVPFSRRVTDRTGKVDASQAVSPSVQGGYTVTDELLELELTDLTHNVPVADVRAVWADGPGGSTAQLHVLGLDPYSWITAQIDTSIVPFMAQERTVDTFFGYGPAQPLSGTQRFGEVDWTPMRDWDRLVTAFRPEIATRIAETSGFELRFTDRGGQSLRVSEVVLFLIMPAPKRSFVAMPLVTEDGVKAVYYDHGTVWGNLHLVSARFDFPASVDQFRLKLENERQRLNVYVVRYRTAAPAGTVGFSKKLLLPGRYRLHLHGVSSAAHPSGGAGSPLPPSKSVDWRYDKDFEIAYPETLRPYIFYSTFGDAALFARTQFPWSQWTADAWNPTLFGLGFPLYRRYKLAVRFLVPYVSGIFPSPQLKLRLTYEQGGERTETAVLGPTADGTSSLPPESANWIAARGGSVPPDEEIVMQAALPASGTAKLTILFEHPQNGEARLDEWSGCVSAFDDFRAHMAWGETSLSVYYDGAGRHVVPECPLPGGTVKLGKLDPIRHYGALSGIGSIVLDKKPLASKSAAEVSSALAEAARPADLQIRSDIGSIIHSIPDTIQWPVKPYPEELTVPPSDWRLPSELASQVGPLDGESALRFVRFAAASGARFGAGDVHLAGLNDTVTGTTVEAVVDGKQRPYALWLRTPEPIDWRRVGASLRIRHVEPDTGCPNGYAYRRELVPDVAVLPSFDGSSAWLVGSLGGIPMKLPRGEYTLTLTFDSRKAGLPPLYPDVAAGASPETASLRFVMPLGLKWPLPAGGITPVPIPIPIPIPIPVKPVPVPIPDPHPEWLRDAASYFAPAAGTSADSAGETPDASASEISSVDRPAFLELPLPGPFRRVANLISSLPKGE</sequence>
<dbReference type="Proteomes" id="UP000564644">
    <property type="component" value="Unassembled WGS sequence"/>
</dbReference>
<proteinExistence type="predicted"/>
<comment type="caution">
    <text evidence="2">The sequence shown here is derived from an EMBL/GenBank/DDBJ whole genome shotgun (WGS) entry which is preliminary data.</text>
</comment>
<dbReference type="RefSeq" id="WP_185130583.1">
    <property type="nucleotide sequence ID" value="NZ_JACJVO010000022.1"/>
</dbReference>
<feature type="region of interest" description="Disordered" evidence="1">
    <location>
        <begin position="1324"/>
        <end position="1343"/>
    </location>
</feature>